<organism evidence="13">
    <name type="scientific">Onchocerca flexuosa</name>
    <dbReference type="NCBI Taxonomy" id="387005"/>
    <lineage>
        <taxon>Eukaryota</taxon>
        <taxon>Metazoa</taxon>
        <taxon>Ecdysozoa</taxon>
        <taxon>Nematoda</taxon>
        <taxon>Chromadorea</taxon>
        <taxon>Rhabditida</taxon>
        <taxon>Spirurina</taxon>
        <taxon>Spiruromorpha</taxon>
        <taxon>Filarioidea</taxon>
        <taxon>Onchocercidae</taxon>
        <taxon>Onchocerca</taxon>
    </lineage>
</organism>
<keyword evidence="4" id="KW-0210">Decarboxylase</keyword>
<comment type="similarity">
    <text evidence="10">Belongs to the group II decarboxylase family.</text>
</comment>
<dbReference type="GO" id="GO:0004058">
    <property type="term" value="F:aromatic-L-amino-acid decarboxylase activity"/>
    <property type="evidence" value="ECO:0007669"/>
    <property type="project" value="UniProtKB-EC"/>
</dbReference>
<dbReference type="GO" id="GO:0006520">
    <property type="term" value="P:amino acid metabolic process"/>
    <property type="evidence" value="ECO:0007669"/>
    <property type="project" value="InterPro"/>
</dbReference>
<dbReference type="EMBL" id="UZAJ01017569">
    <property type="protein sequence ID" value="VDO79447.1"/>
    <property type="molecule type" value="Genomic_DNA"/>
</dbReference>
<dbReference type="WBParaSite" id="OFLC_0001181701-mRNA-1">
    <property type="protein sequence ID" value="OFLC_0001181701-mRNA-1"/>
    <property type="gene ID" value="OFLC_0001181701"/>
</dbReference>
<dbReference type="Gene3D" id="1.20.1340.10">
    <property type="entry name" value="dopa decarboxylase, N-terminal domain"/>
    <property type="match status" value="1"/>
</dbReference>
<dbReference type="GO" id="GO:0030170">
    <property type="term" value="F:pyridoxal phosphate binding"/>
    <property type="evidence" value="ECO:0007669"/>
    <property type="project" value="InterPro"/>
</dbReference>
<dbReference type="Gene3D" id="3.40.640.10">
    <property type="entry name" value="Type I PLP-dependent aspartate aminotransferase-like (Major domain)"/>
    <property type="match status" value="1"/>
</dbReference>
<evidence type="ECO:0000313" key="12">
    <source>
        <dbReference type="Proteomes" id="UP000267606"/>
    </source>
</evidence>
<dbReference type="Proteomes" id="UP000267606">
    <property type="component" value="Unassembled WGS sequence"/>
</dbReference>
<dbReference type="Pfam" id="PF00282">
    <property type="entry name" value="Pyridoxal_deC"/>
    <property type="match status" value="1"/>
</dbReference>
<evidence type="ECO:0000256" key="6">
    <source>
        <dbReference type="ARBA" id="ARBA00023239"/>
    </source>
</evidence>
<dbReference type="InterPro" id="IPR010977">
    <property type="entry name" value="Aromatic_deC"/>
</dbReference>
<dbReference type="PRINTS" id="PR00800">
    <property type="entry name" value="YHDCRBOXLASE"/>
</dbReference>
<dbReference type="PANTHER" id="PTHR11999:SF167">
    <property type="entry name" value="AROMATIC-L-AMINO-ACID DECARBOXYLASE"/>
    <property type="match status" value="1"/>
</dbReference>
<accession>A0A183HWF5</accession>
<keyword evidence="5 10" id="KW-0663">Pyridoxal phosphate</keyword>
<evidence type="ECO:0000256" key="4">
    <source>
        <dbReference type="ARBA" id="ARBA00022793"/>
    </source>
</evidence>
<name>A0A183HWF5_9BILA</name>
<comment type="subunit">
    <text evidence="2">Homodimer.</text>
</comment>
<evidence type="ECO:0000313" key="11">
    <source>
        <dbReference type="EMBL" id="VDO79447.1"/>
    </source>
</evidence>
<reference evidence="13" key="1">
    <citation type="submission" date="2016-06" db="UniProtKB">
        <authorList>
            <consortium name="WormBaseParasite"/>
        </authorList>
    </citation>
    <scope>IDENTIFICATION</scope>
</reference>
<dbReference type="GO" id="GO:0005737">
    <property type="term" value="C:cytoplasm"/>
    <property type="evidence" value="ECO:0007669"/>
    <property type="project" value="TreeGrafter"/>
</dbReference>
<proteinExistence type="inferred from homology"/>
<gene>
    <name evidence="11" type="ORF">OFLC_LOCUS11812</name>
</gene>
<evidence type="ECO:0000256" key="8">
    <source>
        <dbReference type="ARBA" id="ARBA00040968"/>
    </source>
</evidence>
<keyword evidence="6 10" id="KW-0456">Lyase</keyword>
<evidence type="ECO:0000256" key="2">
    <source>
        <dbReference type="ARBA" id="ARBA00011738"/>
    </source>
</evidence>
<evidence type="ECO:0000256" key="9">
    <source>
        <dbReference type="ARBA" id="ARBA00041275"/>
    </source>
</evidence>
<evidence type="ECO:0000313" key="13">
    <source>
        <dbReference type="WBParaSite" id="OFLC_0001181701-mRNA-1"/>
    </source>
</evidence>
<dbReference type="GO" id="GO:0019752">
    <property type="term" value="P:carboxylic acid metabolic process"/>
    <property type="evidence" value="ECO:0007669"/>
    <property type="project" value="InterPro"/>
</dbReference>
<evidence type="ECO:0000256" key="5">
    <source>
        <dbReference type="ARBA" id="ARBA00022898"/>
    </source>
</evidence>
<dbReference type="EC" id="4.1.1.28" evidence="7"/>
<dbReference type="InterPro" id="IPR015421">
    <property type="entry name" value="PyrdxlP-dep_Trfase_major"/>
</dbReference>
<comment type="cofactor">
    <cofactor evidence="1 10">
        <name>pyridoxal 5'-phosphate</name>
        <dbReference type="ChEBI" id="CHEBI:597326"/>
    </cofactor>
</comment>
<dbReference type="InterPro" id="IPR015424">
    <property type="entry name" value="PyrdxlP-dep_Trfase"/>
</dbReference>
<evidence type="ECO:0000256" key="7">
    <source>
        <dbReference type="ARBA" id="ARBA00038886"/>
    </source>
</evidence>
<protein>
    <recommendedName>
        <fullName evidence="8">Aromatic-L-amino-acid decarboxylase</fullName>
        <ecNumber evidence="7">4.1.1.28</ecNumber>
    </recommendedName>
    <alternativeName>
        <fullName evidence="9">DOPA decarboxylase</fullName>
    </alternativeName>
</protein>
<keyword evidence="3" id="KW-0127">Catecholamine biosynthesis</keyword>
<dbReference type="GO" id="GO:0042423">
    <property type="term" value="P:catecholamine biosynthetic process"/>
    <property type="evidence" value="ECO:0007669"/>
    <property type="project" value="UniProtKB-KW"/>
</dbReference>
<dbReference type="InterPro" id="IPR002129">
    <property type="entry name" value="PyrdxlP-dep_de-COase"/>
</dbReference>
<dbReference type="PANTHER" id="PTHR11999">
    <property type="entry name" value="GROUP II PYRIDOXAL-5-PHOSPHATE DECARBOXYLASE"/>
    <property type="match status" value="1"/>
</dbReference>
<keyword evidence="12" id="KW-1185">Reference proteome</keyword>
<dbReference type="GO" id="GO:0042427">
    <property type="term" value="P:serotonin biosynthetic process"/>
    <property type="evidence" value="ECO:0007669"/>
    <property type="project" value="TreeGrafter"/>
</dbReference>
<sequence length="166" mass="18432">MNANAFRHYGNMMIDHVANYWESLRERKPLPDVKPGSISKLIPQDPPTMGEPWEKIFNDIDKVVINGNTHWQHPKFFAYFPTRTSYQAIMGDILNGGLASVGFSWASSPSMTEVEMSMTNWLAKAIELPAEFLNTKNGCGIGIIQNGASDATYIAILAARGRAIEV</sequence>
<dbReference type="SUPFAM" id="SSF53383">
    <property type="entry name" value="PLP-dependent transferases"/>
    <property type="match status" value="1"/>
</dbReference>
<evidence type="ECO:0000256" key="1">
    <source>
        <dbReference type="ARBA" id="ARBA00001933"/>
    </source>
</evidence>
<reference evidence="11 12" key="2">
    <citation type="submission" date="2018-11" db="EMBL/GenBank/DDBJ databases">
        <authorList>
            <consortium name="Pathogen Informatics"/>
        </authorList>
    </citation>
    <scope>NUCLEOTIDE SEQUENCE [LARGE SCALE GENOMIC DNA]</scope>
</reference>
<evidence type="ECO:0000256" key="3">
    <source>
        <dbReference type="ARBA" id="ARBA00022584"/>
    </source>
</evidence>
<dbReference type="AlphaFoldDB" id="A0A183HWF5"/>
<evidence type="ECO:0000256" key="10">
    <source>
        <dbReference type="RuleBase" id="RU000382"/>
    </source>
</evidence>
<dbReference type="STRING" id="387005.A0A183HWF5"/>